<evidence type="ECO:0000313" key="1">
    <source>
        <dbReference type="EMBL" id="CAB1427740.1"/>
    </source>
</evidence>
<gene>
    <name evidence="1" type="ORF">PLEPLA_LOCUS15682</name>
</gene>
<name>A0A9N7YDR0_PLEPL</name>
<keyword evidence="2" id="KW-1185">Reference proteome</keyword>
<dbReference type="EMBL" id="CADEAL010000993">
    <property type="protein sequence ID" value="CAB1427740.1"/>
    <property type="molecule type" value="Genomic_DNA"/>
</dbReference>
<proteinExistence type="predicted"/>
<reference evidence="1" key="1">
    <citation type="submission" date="2020-03" db="EMBL/GenBank/DDBJ databases">
        <authorList>
            <person name="Weist P."/>
        </authorList>
    </citation>
    <scope>NUCLEOTIDE SEQUENCE</scope>
</reference>
<protein>
    <submittedName>
        <fullName evidence="1">Uncharacterized protein</fullName>
    </submittedName>
</protein>
<dbReference type="AlphaFoldDB" id="A0A9N7YDR0"/>
<organism evidence="1 2">
    <name type="scientific">Pleuronectes platessa</name>
    <name type="common">European plaice</name>
    <dbReference type="NCBI Taxonomy" id="8262"/>
    <lineage>
        <taxon>Eukaryota</taxon>
        <taxon>Metazoa</taxon>
        <taxon>Chordata</taxon>
        <taxon>Craniata</taxon>
        <taxon>Vertebrata</taxon>
        <taxon>Euteleostomi</taxon>
        <taxon>Actinopterygii</taxon>
        <taxon>Neopterygii</taxon>
        <taxon>Teleostei</taxon>
        <taxon>Neoteleostei</taxon>
        <taxon>Acanthomorphata</taxon>
        <taxon>Carangaria</taxon>
        <taxon>Pleuronectiformes</taxon>
        <taxon>Pleuronectoidei</taxon>
        <taxon>Pleuronectidae</taxon>
        <taxon>Pleuronectes</taxon>
    </lineage>
</organism>
<sequence length="85" mass="9439">MTRFKDVAHRQDELGFLDNCLATGRCSGKCLTLIGPLLSVRKPAVWGQMSNYRKDTDVQSVTAEQDSCTALLGDSSSYKEPEHLF</sequence>
<comment type="caution">
    <text evidence="1">The sequence shown here is derived from an EMBL/GenBank/DDBJ whole genome shotgun (WGS) entry which is preliminary data.</text>
</comment>
<dbReference type="Proteomes" id="UP001153269">
    <property type="component" value="Unassembled WGS sequence"/>
</dbReference>
<accession>A0A9N7YDR0</accession>
<evidence type="ECO:0000313" key="2">
    <source>
        <dbReference type="Proteomes" id="UP001153269"/>
    </source>
</evidence>